<dbReference type="GO" id="GO:0005576">
    <property type="term" value="C:extracellular region"/>
    <property type="evidence" value="ECO:0007669"/>
    <property type="project" value="InterPro"/>
</dbReference>
<name>A0AAE1TP44_9EUCA</name>
<dbReference type="Pfam" id="PF01607">
    <property type="entry name" value="CBM_14"/>
    <property type="match status" value="1"/>
</dbReference>
<sequence>MVDVYKCRRTKLYHYQQQEDDVDDEEETNYSRGGRVSNQTQVRKKHSLSCTKEGRFAIPWKLGSYMECVEGKGNEAFSSLTSHLYTCPKGHYQQTQGGCVLDQTVGAVEEMEEEEKTYRGGIEEDDDENSSLPVRSSDHDWLCKGGTGFACGSCLQVVVCAEFEAYIQSCPSSTRCVPHHSFTGGVCYPEWKKETCGCETGGITLPDPYNPVAFLQCDSPHLPPDLYFCSDGNQFDVSTSSCVNVPTEGVCSVEGVFPVQGECRWFYICLKNSAGEWVKQFSLCPDSLVYSRVLGKCEDPFLVPQIDPCSQRKKKKTKRYICTLWQLIWVFFFPHKVSYICIEI</sequence>
<dbReference type="Proteomes" id="UP001292094">
    <property type="component" value="Unassembled WGS sequence"/>
</dbReference>
<dbReference type="GO" id="GO:0008061">
    <property type="term" value="F:chitin binding"/>
    <property type="evidence" value="ECO:0007669"/>
    <property type="project" value="InterPro"/>
</dbReference>
<evidence type="ECO:0000259" key="1">
    <source>
        <dbReference type="PROSITE" id="PS50940"/>
    </source>
</evidence>
<proteinExistence type="predicted"/>
<dbReference type="InterPro" id="IPR036508">
    <property type="entry name" value="Chitin-bd_dom_sf"/>
</dbReference>
<dbReference type="AlphaFoldDB" id="A0AAE1TP44"/>
<protein>
    <recommendedName>
        <fullName evidence="1">Chitin-binding type-2 domain-containing protein</fullName>
    </recommendedName>
</protein>
<comment type="caution">
    <text evidence="2">The sequence shown here is derived from an EMBL/GenBank/DDBJ whole genome shotgun (WGS) entry which is preliminary data.</text>
</comment>
<dbReference type="SUPFAM" id="SSF57625">
    <property type="entry name" value="Invertebrate chitin-binding proteins"/>
    <property type="match status" value="2"/>
</dbReference>
<dbReference type="Gene3D" id="2.170.140.10">
    <property type="entry name" value="Chitin binding domain"/>
    <property type="match status" value="1"/>
</dbReference>
<evidence type="ECO:0000313" key="3">
    <source>
        <dbReference type="Proteomes" id="UP001292094"/>
    </source>
</evidence>
<dbReference type="PROSITE" id="PS50940">
    <property type="entry name" value="CHIT_BIND_II"/>
    <property type="match status" value="1"/>
</dbReference>
<dbReference type="EMBL" id="JAWZYT010004723">
    <property type="protein sequence ID" value="KAK4292803.1"/>
    <property type="molecule type" value="Genomic_DNA"/>
</dbReference>
<gene>
    <name evidence="2" type="ORF">Pmani_034443</name>
</gene>
<accession>A0AAE1TP44</accession>
<dbReference type="InterPro" id="IPR002557">
    <property type="entry name" value="Chitin-bd_dom"/>
</dbReference>
<evidence type="ECO:0000313" key="2">
    <source>
        <dbReference type="EMBL" id="KAK4292803.1"/>
    </source>
</evidence>
<keyword evidence="3" id="KW-1185">Reference proteome</keyword>
<feature type="domain" description="Chitin-binding type-2" evidence="1">
    <location>
        <begin position="248"/>
        <end position="311"/>
    </location>
</feature>
<organism evidence="2 3">
    <name type="scientific">Petrolisthes manimaculis</name>
    <dbReference type="NCBI Taxonomy" id="1843537"/>
    <lineage>
        <taxon>Eukaryota</taxon>
        <taxon>Metazoa</taxon>
        <taxon>Ecdysozoa</taxon>
        <taxon>Arthropoda</taxon>
        <taxon>Crustacea</taxon>
        <taxon>Multicrustacea</taxon>
        <taxon>Malacostraca</taxon>
        <taxon>Eumalacostraca</taxon>
        <taxon>Eucarida</taxon>
        <taxon>Decapoda</taxon>
        <taxon>Pleocyemata</taxon>
        <taxon>Anomura</taxon>
        <taxon>Galatheoidea</taxon>
        <taxon>Porcellanidae</taxon>
        <taxon>Petrolisthes</taxon>
    </lineage>
</organism>
<reference evidence="2" key="1">
    <citation type="submission" date="2023-11" db="EMBL/GenBank/DDBJ databases">
        <title>Genome assemblies of two species of porcelain crab, Petrolisthes cinctipes and Petrolisthes manimaculis (Anomura: Porcellanidae).</title>
        <authorList>
            <person name="Angst P."/>
        </authorList>
    </citation>
    <scope>NUCLEOTIDE SEQUENCE</scope>
    <source>
        <strain evidence="2">PB745_02</strain>
        <tissue evidence="2">Gill</tissue>
    </source>
</reference>